<feature type="compositionally biased region" description="Polar residues" evidence="1">
    <location>
        <begin position="171"/>
        <end position="180"/>
    </location>
</feature>
<protein>
    <submittedName>
        <fullName evidence="3">Hypothetical_protein_conserved</fullName>
    </submittedName>
</protein>
<reference evidence="3" key="3">
    <citation type="submission" date="2020-06" db="EMBL/GenBank/DDBJ databases">
        <authorList>
            <person name="Camacho E."/>
            <person name="Gonzalez-de la Fuente S."/>
            <person name="Rastrojo A."/>
            <person name="Peiro-Pastor R."/>
            <person name="Solana JC."/>
            <person name="Tabera L."/>
            <person name="Gamarro F."/>
            <person name="Carrasco-Ramiro F."/>
            <person name="Requena JM."/>
            <person name="Aguado B."/>
        </authorList>
    </citation>
    <scope>NUCLEOTIDE SEQUENCE</scope>
</reference>
<organism evidence="4 5">
    <name type="scientific">Leishmania donovani</name>
    <dbReference type="NCBI Taxonomy" id="5661"/>
    <lineage>
        <taxon>Eukaryota</taxon>
        <taxon>Discoba</taxon>
        <taxon>Euglenozoa</taxon>
        <taxon>Kinetoplastea</taxon>
        <taxon>Metakinetoplastina</taxon>
        <taxon>Trypanosomatida</taxon>
        <taxon>Trypanosomatidae</taxon>
        <taxon>Leishmaniinae</taxon>
        <taxon>Leishmania</taxon>
    </lineage>
</organism>
<reference evidence="5" key="1">
    <citation type="submission" date="2019-02" db="EMBL/GenBank/DDBJ databases">
        <title>FDA dAtabase for Regulatory Grade micrObial Sequences (FDA-ARGOS): Supporting development and validation of Infectious Disease Dx tests.</title>
        <authorList>
            <person name="Duncan R."/>
            <person name="Fisher C."/>
            <person name="Tallon L."/>
            <person name="Sadzewicz L."/>
            <person name="Sengamalay N."/>
            <person name="Ott S."/>
            <person name="Godinez A."/>
            <person name="Nagaraj S."/>
            <person name="Vavikolanu K."/>
            <person name="Vyas G."/>
            <person name="Nadendla S."/>
            <person name="Aluvathingal J."/>
            <person name="Sichtig H."/>
        </authorList>
    </citation>
    <scope>NUCLEOTIDE SEQUENCE [LARGE SCALE GENOMIC DNA]</scope>
    <source>
        <strain evidence="5">FDAARGOS_360</strain>
    </source>
</reference>
<feature type="domain" description="FAM13A-like" evidence="2">
    <location>
        <begin position="276"/>
        <end position="326"/>
    </location>
</feature>
<accession>A0A504XBN3</accession>
<dbReference type="VEuPathDB" id="TriTrypDB:LdBPK_350300.1"/>
<dbReference type="InterPro" id="IPR059029">
    <property type="entry name" value="FAM13A_dom"/>
</dbReference>
<name>A0A504XBN3_LEIDO</name>
<dbReference type="Proteomes" id="UP000318821">
    <property type="component" value="Unassembled WGS sequence"/>
</dbReference>
<sequence>MPATTMVADPLSQIVSQVIDDVSFSQTHTVSDDFRVYPKSSIDSVNTLQQEQRKRVEQTYGARAPSPDFLGSQLLAEYRGEAASLQLAKESGDPNFPTSISRMTGEQSKQFKKDMKQRIHEWEATVRDATGQTEVYPDQKASLRSIYELYRATKMKVLGVEPSPGTHAATAETSATGSRDVSQSVAAHAAGASSAPASAVGGARSESTRLSTSGAKDTTAGFTKALPGSAAAAGGEARAASSGAAAPGMASSGADWIKRIERVPLGTEDVSKMAEDALQTEKRRLKQVLHRFESDFEKYNGVRPGRHDRQGFTAEYHRYGELKNELMRRSQK</sequence>
<evidence type="ECO:0000313" key="5">
    <source>
        <dbReference type="Proteomes" id="UP000318821"/>
    </source>
</evidence>
<dbReference type="Pfam" id="PF26116">
    <property type="entry name" value="FAM13A"/>
    <property type="match status" value="1"/>
</dbReference>
<dbReference type="VEuPathDB" id="TriTrypDB:LdCL_350008000"/>
<evidence type="ECO:0000313" key="4">
    <source>
        <dbReference type="EMBL" id="TPP46502.1"/>
    </source>
</evidence>
<dbReference type="EMBL" id="LR812655">
    <property type="protein sequence ID" value="CAC5434058.1"/>
    <property type="molecule type" value="Genomic_DNA"/>
</dbReference>
<feature type="region of interest" description="Disordered" evidence="1">
    <location>
        <begin position="160"/>
        <end position="222"/>
    </location>
</feature>
<dbReference type="AlphaFoldDB" id="A0A504XBN3"/>
<reference evidence="4" key="2">
    <citation type="submission" date="2019-02" db="EMBL/GenBank/DDBJ databases">
        <title>FDA dAtabase for Regulatory Grade micrObial Sequences (FDA-ARGOS): Supporting development and validation of Infectious Disease Dx tests.</title>
        <authorList>
            <person name="Duncan R."/>
            <person name="Fisher C."/>
            <person name="Tallon L.J."/>
            <person name="Sadzewicz L."/>
            <person name="Sengamalay N."/>
            <person name="Ott S."/>
            <person name="Godinez A."/>
            <person name="Nagaraj S."/>
            <person name="Nadendla S."/>
            <person name="Sichtig H."/>
        </authorList>
    </citation>
    <scope>NUCLEOTIDE SEQUENCE</scope>
    <source>
        <strain evidence="4">FDAARGOS_360</strain>
    </source>
</reference>
<gene>
    <name evidence="4" type="ORF">CGC20_0800</name>
    <name evidence="3" type="ORF">LDHU3_35.0390</name>
</gene>
<dbReference type="VEuPathDB" id="TriTrypDB:LDHU3_35.0390"/>
<feature type="compositionally biased region" description="Low complexity" evidence="1">
    <location>
        <begin position="181"/>
        <end position="205"/>
    </location>
</feature>
<dbReference type="EMBL" id="RHLD01000029">
    <property type="protein sequence ID" value="TPP46502.1"/>
    <property type="molecule type" value="Genomic_DNA"/>
</dbReference>
<evidence type="ECO:0000259" key="2">
    <source>
        <dbReference type="Pfam" id="PF26116"/>
    </source>
</evidence>
<evidence type="ECO:0000256" key="1">
    <source>
        <dbReference type="SAM" id="MobiDB-lite"/>
    </source>
</evidence>
<dbReference type="Proteomes" id="UP000601710">
    <property type="component" value="Chromosome 35"/>
</dbReference>
<proteinExistence type="predicted"/>
<evidence type="ECO:0000313" key="3">
    <source>
        <dbReference type="EMBL" id="CAC5434058.1"/>
    </source>
</evidence>